<evidence type="ECO:0000256" key="5">
    <source>
        <dbReference type="ARBA" id="ARBA00022692"/>
    </source>
</evidence>
<keyword evidence="9 11" id="KW-0472">Membrane</keyword>
<dbReference type="PROSITE" id="PS52016">
    <property type="entry name" value="TONB_DEPENDENT_REC_3"/>
    <property type="match status" value="1"/>
</dbReference>
<keyword evidence="2 11" id="KW-0813">Transport</keyword>
<dbReference type="Proteomes" id="UP000077786">
    <property type="component" value="Unassembled WGS sequence"/>
</dbReference>
<reference evidence="16 17" key="1">
    <citation type="submission" date="2016-03" db="EMBL/GenBank/DDBJ databases">
        <title>Draft genome sequence of Gluconobacter cerinus strain CECT 9110.</title>
        <authorList>
            <person name="Sainz F."/>
            <person name="Mas A."/>
            <person name="Torija M.J."/>
        </authorList>
    </citation>
    <scope>NUCLEOTIDE SEQUENCE [LARGE SCALE GENOMIC DNA]</scope>
    <source>
        <strain evidence="16 17">CECT 9110</strain>
    </source>
</reference>
<evidence type="ECO:0000256" key="13">
    <source>
        <dbReference type="SAM" id="SignalP"/>
    </source>
</evidence>
<keyword evidence="16" id="KW-0675">Receptor</keyword>
<evidence type="ECO:0000256" key="8">
    <source>
        <dbReference type="ARBA" id="ARBA00023077"/>
    </source>
</evidence>
<dbReference type="Pfam" id="PF00593">
    <property type="entry name" value="TonB_dep_Rec_b-barrel"/>
    <property type="match status" value="1"/>
</dbReference>
<dbReference type="PANTHER" id="PTHR32552">
    <property type="entry name" value="FERRICHROME IRON RECEPTOR-RELATED"/>
    <property type="match status" value="1"/>
</dbReference>
<feature type="chain" id="PRO_5008590197" evidence="13">
    <location>
        <begin position="38"/>
        <end position="785"/>
    </location>
</feature>
<dbReference type="InterPro" id="IPR036942">
    <property type="entry name" value="Beta-barrel_TonB_sf"/>
</dbReference>
<sequence>MHDVLTAPYRRNALLVRGRIALISSVAFLPLWNVAAAAEENAQTKKPAQATSRKGSALSAKAVHASAAPEVHASEASRVENVVVTSERKADSPQNIGTSISVVSAKMLENRNINNVFDLQYATPSLQIQPSYGSGQFTYTIRGVGFSNYSSNNSPTVGIYIDEVANPVPFGINGMMFDMQRVEVLRGPQGTLYGRNTTGGAINYITNKPTDKLVGGVSAQYGRFDSAKIDGYISGPINDKLKFRLSGETQQGGAWQYNPEAQAHLGNVNRGAARLLVDYTPSESWKVEWNLHGSRDRSDGTGVYAWEPITSLSSTNPMPASTSRYNTRWGTSEQFAKETGLTPDQKPYSHIDTGGSSLRVEKHLRDFTITNLASYDYMQRDEYDNFDDSSLSLADVKFNTRANVVADELRFSSNTSGRLHWIGGIYYGHQWLNDRYQSGFEALYNTDGDVRYSQTVNTISGFGQVTYDLTPKLQLVGGIRVEHEKRTLDNVYAHYLVGGVVTNPQNAVAQQSQSYTLPSAKFSIQYHPFSHDMTYFTFSKGVKSGGFTVYNSSDVTQMTNPFKPEQLYSFEVGNKLILPRYNLRVNADFFYYDYFDRQVQSIAYSPTTGSAIGLFVNAPRSHMFGGEYEIEWSPIPGLHVAQSGAYVEGAYDKFSAVTSSKQVNGVWVGVTQDVSGRGIEVPHFTANGSVDYTWRVGKYDLVSGVDYSLRTTSTALNSANTIPGYTLWGGYISFAPHKGHWKIEGIGRNITDKHYDVTRGYFVGGDNIAVAGRPATWEVRVRADF</sequence>
<dbReference type="InterPro" id="IPR000531">
    <property type="entry name" value="Beta-barrel_TonB"/>
</dbReference>
<dbReference type="Pfam" id="PF07715">
    <property type="entry name" value="Plug"/>
    <property type="match status" value="1"/>
</dbReference>
<gene>
    <name evidence="16" type="ORF">A0123_01667</name>
</gene>
<evidence type="ECO:0000256" key="1">
    <source>
        <dbReference type="ARBA" id="ARBA00004571"/>
    </source>
</evidence>
<evidence type="ECO:0000259" key="14">
    <source>
        <dbReference type="Pfam" id="PF00593"/>
    </source>
</evidence>
<evidence type="ECO:0000313" key="17">
    <source>
        <dbReference type="Proteomes" id="UP000077786"/>
    </source>
</evidence>
<dbReference type="PATRIC" id="fig|38307.3.peg.1718"/>
<feature type="signal peptide" evidence="13">
    <location>
        <begin position="1"/>
        <end position="37"/>
    </location>
</feature>
<dbReference type="InterPro" id="IPR039426">
    <property type="entry name" value="TonB-dep_rcpt-like"/>
</dbReference>
<evidence type="ECO:0000256" key="6">
    <source>
        <dbReference type="ARBA" id="ARBA00023004"/>
    </source>
</evidence>
<feature type="domain" description="TonB-dependent receptor plug" evidence="15">
    <location>
        <begin position="94"/>
        <end position="201"/>
    </location>
</feature>
<dbReference type="InterPro" id="IPR012910">
    <property type="entry name" value="Plug_dom"/>
</dbReference>
<keyword evidence="10 11" id="KW-0998">Cell outer membrane</keyword>
<dbReference type="RefSeq" id="WP_064274435.1">
    <property type="nucleotide sequence ID" value="NZ_LUTU01000007.1"/>
</dbReference>
<evidence type="ECO:0000256" key="12">
    <source>
        <dbReference type="RuleBase" id="RU003357"/>
    </source>
</evidence>
<evidence type="ECO:0000256" key="7">
    <source>
        <dbReference type="ARBA" id="ARBA00023065"/>
    </source>
</evidence>
<dbReference type="OrthoDB" id="7455607at2"/>
<evidence type="ECO:0000256" key="10">
    <source>
        <dbReference type="ARBA" id="ARBA00023237"/>
    </source>
</evidence>
<evidence type="ECO:0000256" key="4">
    <source>
        <dbReference type="ARBA" id="ARBA00022496"/>
    </source>
</evidence>
<comment type="similarity">
    <text evidence="11 12">Belongs to the TonB-dependent receptor family.</text>
</comment>
<keyword evidence="5 11" id="KW-0812">Transmembrane</keyword>
<keyword evidence="7" id="KW-0406">Ion transport</keyword>
<protein>
    <submittedName>
        <fullName evidence="16">TonB-dependent receptor</fullName>
    </submittedName>
</protein>
<keyword evidence="6" id="KW-0408">Iron</keyword>
<dbReference type="SUPFAM" id="SSF56935">
    <property type="entry name" value="Porins"/>
    <property type="match status" value="1"/>
</dbReference>
<organism evidence="16 17">
    <name type="scientific">Gluconobacter cerinus</name>
    <dbReference type="NCBI Taxonomy" id="38307"/>
    <lineage>
        <taxon>Bacteria</taxon>
        <taxon>Pseudomonadati</taxon>
        <taxon>Pseudomonadota</taxon>
        <taxon>Alphaproteobacteria</taxon>
        <taxon>Acetobacterales</taxon>
        <taxon>Acetobacteraceae</taxon>
        <taxon>Gluconobacter</taxon>
    </lineage>
</organism>
<dbReference type="EMBL" id="LUTU01000007">
    <property type="protein sequence ID" value="OAJ67625.1"/>
    <property type="molecule type" value="Genomic_DNA"/>
</dbReference>
<dbReference type="AlphaFoldDB" id="A0A1B6VK84"/>
<comment type="subcellular location">
    <subcellularLocation>
        <location evidence="1 11">Cell outer membrane</location>
        <topology evidence="1 11">Multi-pass membrane protein</topology>
    </subcellularLocation>
</comment>
<proteinExistence type="inferred from homology"/>
<evidence type="ECO:0000256" key="3">
    <source>
        <dbReference type="ARBA" id="ARBA00022452"/>
    </source>
</evidence>
<dbReference type="Gene3D" id="2.40.170.20">
    <property type="entry name" value="TonB-dependent receptor, beta-barrel domain"/>
    <property type="match status" value="1"/>
</dbReference>
<evidence type="ECO:0000256" key="9">
    <source>
        <dbReference type="ARBA" id="ARBA00023136"/>
    </source>
</evidence>
<keyword evidence="3 11" id="KW-1134">Transmembrane beta strand</keyword>
<evidence type="ECO:0000256" key="11">
    <source>
        <dbReference type="PROSITE-ProRule" id="PRU01360"/>
    </source>
</evidence>
<evidence type="ECO:0000259" key="15">
    <source>
        <dbReference type="Pfam" id="PF07715"/>
    </source>
</evidence>
<accession>A0A1B6VK84</accession>
<keyword evidence="4" id="KW-0410">Iron transport</keyword>
<keyword evidence="8 12" id="KW-0798">TonB box</keyword>
<evidence type="ECO:0000256" key="2">
    <source>
        <dbReference type="ARBA" id="ARBA00022448"/>
    </source>
</evidence>
<evidence type="ECO:0000313" key="16">
    <source>
        <dbReference type="EMBL" id="OAJ67625.1"/>
    </source>
</evidence>
<dbReference type="GO" id="GO:0009279">
    <property type="term" value="C:cell outer membrane"/>
    <property type="evidence" value="ECO:0007669"/>
    <property type="project" value="UniProtKB-SubCell"/>
</dbReference>
<name>A0A1B6VK84_9PROT</name>
<comment type="caution">
    <text evidence="16">The sequence shown here is derived from an EMBL/GenBank/DDBJ whole genome shotgun (WGS) entry which is preliminary data.</text>
</comment>
<dbReference type="PANTHER" id="PTHR32552:SF81">
    <property type="entry name" value="TONB-DEPENDENT OUTER MEMBRANE RECEPTOR"/>
    <property type="match status" value="1"/>
</dbReference>
<feature type="domain" description="TonB-dependent receptor-like beta-barrel" evidence="14">
    <location>
        <begin position="300"/>
        <end position="745"/>
    </location>
</feature>
<dbReference type="GO" id="GO:0006826">
    <property type="term" value="P:iron ion transport"/>
    <property type="evidence" value="ECO:0007669"/>
    <property type="project" value="UniProtKB-KW"/>
</dbReference>
<keyword evidence="13" id="KW-0732">Signal</keyword>